<accession>A0A7J7WQR3</accession>
<name>A0A7J7WQR3_RHIFE</name>
<comment type="caution">
    <text evidence="2">The sequence shown here is derived from an EMBL/GenBank/DDBJ whole genome shotgun (WGS) entry which is preliminary data.</text>
</comment>
<dbReference type="EMBL" id="JACAGC010000010">
    <property type="protein sequence ID" value="KAF6339757.1"/>
    <property type="molecule type" value="Genomic_DNA"/>
</dbReference>
<keyword evidence="1" id="KW-0812">Transmembrane</keyword>
<reference evidence="2 3" key="1">
    <citation type="journal article" date="2020" name="Nature">
        <title>Six reference-quality genomes reveal evolution of bat adaptations.</title>
        <authorList>
            <person name="Jebb D."/>
            <person name="Huang Z."/>
            <person name="Pippel M."/>
            <person name="Hughes G.M."/>
            <person name="Lavrichenko K."/>
            <person name="Devanna P."/>
            <person name="Winkler S."/>
            <person name="Jermiin L.S."/>
            <person name="Skirmuntt E.C."/>
            <person name="Katzourakis A."/>
            <person name="Burkitt-Gray L."/>
            <person name="Ray D.A."/>
            <person name="Sullivan K.A.M."/>
            <person name="Roscito J.G."/>
            <person name="Kirilenko B.M."/>
            <person name="Davalos L.M."/>
            <person name="Corthals A.P."/>
            <person name="Power M.L."/>
            <person name="Jones G."/>
            <person name="Ransome R.D."/>
            <person name="Dechmann D.K.N."/>
            <person name="Locatelli A.G."/>
            <person name="Puechmaille S.J."/>
            <person name="Fedrigo O."/>
            <person name="Jarvis E.D."/>
            <person name="Hiller M."/>
            <person name="Vernes S.C."/>
            <person name="Myers E.W."/>
            <person name="Teeling E.C."/>
        </authorList>
    </citation>
    <scope>NUCLEOTIDE SEQUENCE [LARGE SCALE GENOMIC DNA]</scope>
    <source>
        <strain evidence="2">MRhiFer1</strain>
        <tissue evidence="2">Lung</tissue>
    </source>
</reference>
<sequence length="123" mass="13398">MAALVSCRPLMLAAHGSPQQPTAAHSSPQQLMLAAGHSRWPLAAHGTPRQHTAARRSPAPGRAIFHSLSYRGHSSLAHVGFKLATSMLGVQHSNHLSHGHCPIYLFKIVFCFLWVNILLIQLN</sequence>
<dbReference type="Proteomes" id="UP000585614">
    <property type="component" value="Unassembled WGS sequence"/>
</dbReference>
<evidence type="ECO:0000313" key="3">
    <source>
        <dbReference type="Proteomes" id="UP000585614"/>
    </source>
</evidence>
<protein>
    <submittedName>
        <fullName evidence="2">Uncharacterized protein</fullName>
    </submittedName>
</protein>
<keyword evidence="1" id="KW-0472">Membrane</keyword>
<feature type="transmembrane region" description="Helical" evidence="1">
    <location>
        <begin position="103"/>
        <end position="122"/>
    </location>
</feature>
<dbReference type="AlphaFoldDB" id="A0A7J7WQR3"/>
<evidence type="ECO:0000256" key="1">
    <source>
        <dbReference type="SAM" id="Phobius"/>
    </source>
</evidence>
<evidence type="ECO:0000313" key="2">
    <source>
        <dbReference type="EMBL" id="KAF6339757.1"/>
    </source>
</evidence>
<gene>
    <name evidence="2" type="ORF">mRhiFer1_008034</name>
</gene>
<keyword evidence="1" id="KW-1133">Transmembrane helix</keyword>
<proteinExistence type="predicted"/>
<organism evidence="2 3">
    <name type="scientific">Rhinolophus ferrumequinum</name>
    <name type="common">Greater horseshoe bat</name>
    <dbReference type="NCBI Taxonomy" id="59479"/>
    <lineage>
        <taxon>Eukaryota</taxon>
        <taxon>Metazoa</taxon>
        <taxon>Chordata</taxon>
        <taxon>Craniata</taxon>
        <taxon>Vertebrata</taxon>
        <taxon>Euteleostomi</taxon>
        <taxon>Mammalia</taxon>
        <taxon>Eutheria</taxon>
        <taxon>Laurasiatheria</taxon>
        <taxon>Chiroptera</taxon>
        <taxon>Yinpterochiroptera</taxon>
        <taxon>Rhinolophoidea</taxon>
        <taxon>Rhinolophidae</taxon>
        <taxon>Rhinolophinae</taxon>
        <taxon>Rhinolophus</taxon>
    </lineage>
</organism>